<organism evidence="11 12">
    <name type="scientific">Hibiscus syriacus</name>
    <name type="common">Rose of Sharon</name>
    <dbReference type="NCBI Taxonomy" id="106335"/>
    <lineage>
        <taxon>Eukaryota</taxon>
        <taxon>Viridiplantae</taxon>
        <taxon>Streptophyta</taxon>
        <taxon>Embryophyta</taxon>
        <taxon>Tracheophyta</taxon>
        <taxon>Spermatophyta</taxon>
        <taxon>Magnoliopsida</taxon>
        <taxon>eudicotyledons</taxon>
        <taxon>Gunneridae</taxon>
        <taxon>Pentapetalae</taxon>
        <taxon>rosids</taxon>
        <taxon>malvids</taxon>
        <taxon>Malvales</taxon>
        <taxon>Malvaceae</taxon>
        <taxon>Malvoideae</taxon>
        <taxon>Hibiscus</taxon>
    </lineage>
</organism>
<gene>
    <name evidence="11" type="ORF">F3Y22_tig00111408pilonHSYRG00084</name>
</gene>
<comment type="caution">
    <text evidence="11">The sequence shown here is derived from an EMBL/GenBank/DDBJ whole genome shotgun (WGS) entry which is preliminary data.</text>
</comment>
<dbReference type="EMBL" id="VEPZ02001334">
    <property type="protein sequence ID" value="KAE8678527.1"/>
    <property type="molecule type" value="Genomic_DNA"/>
</dbReference>
<feature type="region of interest" description="Disordered" evidence="9">
    <location>
        <begin position="183"/>
        <end position="205"/>
    </location>
</feature>
<evidence type="ECO:0000313" key="12">
    <source>
        <dbReference type="Proteomes" id="UP000436088"/>
    </source>
</evidence>
<dbReference type="Proteomes" id="UP000436088">
    <property type="component" value="Unassembled WGS sequence"/>
</dbReference>
<dbReference type="FunFam" id="1.20.58.1040:FF:000001">
    <property type="entry name" value="Glucan endo-1,3-beta-glucosidase 4"/>
    <property type="match status" value="1"/>
</dbReference>
<dbReference type="PANTHER" id="PTHR31044">
    <property type="entry name" value="BETA-1,3 GLUCANASE"/>
    <property type="match status" value="1"/>
</dbReference>
<dbReference type="SMART" id="SM00768">
    <property type="entry name" value="X8"/>
    <property type="match status" value="1"/>
</dbReference>
<dbReference type="Pfam" id="PF07983">
    <property type="entry name" value="X8"/>
    <property type="match status" value="1"/>
</dbReference>
<evidence type="ECO:0000256" key="4">
    <source>
        <dbReference type="ARBA" id="ARBA00022729"/>
    </source>
</evidence>
<dbReference type="GO" id="GO:0009506">
    <property type="term" value="C:plasmodesma"/>
    <property type="evidence" value="ECO:0007669"/>
    <property type="project" value="UniProtKB-ARBA"/>
</dbReference>
<dbReference type="GO" id="GO:0098552">
    <property type="term" value="C:side of membrane"/>
    <property type="evidence" value="ECO:0007669"/>
    <property type="project" value="UniProtKB-KW"/>
</dbReference>
<dbReference type="GO" id="GO:0005886">
    <property type="term" value="C:plasma membrane"/>
    <property type="evidence" value="ECO:0007669"/>
    <property type="project" value="UniProtKB-SubCell"/>
</dbReference>
<dbReference type="InterPro" id="IPR012946">
    <property type="entry name" value="X8"/>
</dbReference>
<dbReference type="Gene3D" id="1.20.58.1040">
    <property type="match status" value="1"/>
</dbReference>
<keyword evidence="6" id="KW-1015">Disulfide bond</keyword>
<evidence type="ECO:0000256" key="1">
    <source>
        <dbReference type="ARBA" id="ARBA00004609"/>
    </source>
</evidence>
<sequence>MPFSGLLPDLTSLGVLFRDQLGRFVTSGELLYNVQFCGSCSFVNRSSIGNISRLSIYLDLESHSSLMMLKKLDTVVGCCRAAAVQGATWCICKDGVGDAMLQKTLDYACGAGADCNPIHSNGPCFNPNTVRAHCNYAVNSYFQRKGQAVGSCDFAGTAIVSPSDPSFAGCAFPSSVSAAGTTTNTTPSTMIPGTTTPTSTTTPYGSTTPVGVLGGAGTGLGPSGIGINTDYSDGGLRLHGFISFATLLLPSLIITFCG</sequence>
<feature type="domain" description="X8" evidence="10">
    <location>
        <begin position="88"/>
        <end position="172"/>
    </location>
</feature>
<evidence type="ECO:0000256" key="2">
    <source>
        <dbReference type="ARBA" id="ARBA00022475"/>
    </source>
</evidence>
<evidence type="ECO:0000256" key="6">
    <source>
        <dbReference type="ARBA" id="ARBA00023157"/>
    </source>
</evidence>
<keyword evidence="2" id="KW-1003">Cell membrane</keyword>
<evidence type="ECO:0000256" key="9">
    <source>
        <dbReference type="SAM" id="MobiDB-lite"/>
    </source>
</evidence>
<keyword evidence="4" id="KW-0732">Signal</keyword>
<dbReference type="InterPro" id="IPR044788">
    <property type="entry name" value="X8_dom_prot"/>
</dbReference>
<keyword evidence="3" id="KW-0336">GPI-anchor</keyword>
<name>A0A6A2YKC8_HIBSY</name>
<keyword evidence="7" id="KW-0325">Glycoprotein</keyword>
<evidence type="ECO:0000259" key="10">
    <source>
        <dbReference type="SMART" id="SM00768"/>
    </source>
</evidence>
<keyword evidence="8" id="KW-0449">Lipoprotein</keyword>
<evidence type="ECO:0000256" key="8">
    <source>
        <dbReference type="ARBA" id="ARBA00023288"/>
    </source>
</evidence>
<keyword evidence="12" id="KW-1185">Reference proteome</keyword>
<keyword evidence="5" id="KW-0472">Membrane</keyword>
<proteinExistence type="predicted"/>
<evidence type="ECO:0000256" key="3">
    <source>
        <dbReference type="ARBA" id="ARBA00022622"/>
    </source>
</evidence>
<dbReference type="PANTHER" id="PTHR31044:SF25">
    <property type="entry name" value="PLASMODESMATA CALLOSE-BINDING PROTEIN 3"/>
    <property type="match status" value="1"/>
</dbReference>
<reference evidence="11" key="1">
    <citation type="submission" date="2019-09" db="EMBL/GenBank/DDBJ databases">
        <title>Draft genome information of white flower Hibiscus syriacus.</title>
        <authorList>
            <person name="Kim Y.-M."/>
        </authorList>
    </citation>
    <scope>NUCLEOTIDE SEQUENCE [LARGE SCALE GENOMIC DNA]</scope>
    <source>
        <strain evidence="11">YM2019G1</strain>
    </source>
</reference>
<evidence type="ECO:0000256" key="7">
    <source>
        <dbReference type="ARBA" id="ARBA00023180"/>
    </source>
</evidence>
<comment type="subcellular location">
    <subcellularLocation>
        <location evidence="1">Cell membrane</location>
        <topology evidence="1">Lipid-anchor</topology>
        <topology evidence="1">GPI-anchor</topology>
    </subcellularLocation>
</comment>
<evidence type="ECO:0000256" key="5">
    <source>
        <dbReference type="ARBA" id="ARBA00023136"/>
    </source>
</evidence>
<protein>
    <submittedName>
        <fullName evidence="11">PLASMODESMATA CALLOSE-BINDING PROTEIN 3</fullName>
    </submittedName>
</protein>
<accession>A0A6A2YKC8</accession>
<dbReference type="AlphaFoldDB" id="A0A6A2YKC8"/>
<evidence type="ECO:0000313" key="11">
    <source>
        <dbReference type="EMBL" id="KAE8678527.1"/>
    </source>
</evidence>